<reference evidence="1 2" key="1">
    <citation type="submission" date="2015-09" db="EMBL/GenBank/DDBJ databases">
        <title>Sorangium comparison.</title>
        <authorList>
            <person name="Zaburannyi N."/>
            <person name="Bunk B."/>
            <person name="Overmann J."/>
            <person name="Mueller R."/>
        </authorList>
    </citation>
    <scope>NUCLEOTIDE SEQUENCE [LARGE SCALE GENOMIC DNA]</scope>
    <source>
        <strain evidence="1 2">So ce26</strain>
    </source>
</reference>
<accession>A0A2L0EWZ9</accession>
<gene>
    <name evidence="1" type="ORF">SOCE26_052780</name>
</gene>
<organism evidence="1 2">
    <name type="scientific">Sorangium cellulosum</name>
    <name type="common">Polyangium cellulosum</name>
    <dbReference type="NCBI Taxonomy" id="56"/>
    <lineage>
        <taxon>Bacteria</taxon>
        <taxon>Pseudomonadati</taxon>
        <taxon>Myxococcota</taxon>
        <taxon>Polyangia</taxon>
        <taxon>Polyangiales</taxon>
        <taxon>Polyangiaceae</taxon>
        <taxon>Sorangium</taxon>
    </lineage>
</organism>
<name>A0A2L0EWZ9_SORCE</name>
<dbReference type="RefSeq" id="WP_104982442.1">
    <property type="nucleotide sequence ID" value="NZ_CP012673.1"/>
</dbReference>
<evidence type="ECO:0000313" key="1">
    <source>
        <dbReference type="EMBL" id="AUX43823.1"/>
    </source>
</evidence>
<dbReference type="AlphaFoldDB" id="A0A2L0EWZ9"/>
<dbReference type="Proteomes" id="UP000238348">
    <property type="component" value="Chromosome"/>
</dbReference>
<dbReference type="EMBL" id="CP012673">
    <property type="protein sequence ID" value="AUX43823.1"/>
    <property type="molecule type" value="Genomic_DNA"/>
</dbReference>
<evidence type="ECO:0000313" key="2">
    <source>
        <dbReference type="Proteomes" id="UP000238348"/>
    </source>
</evidence>
<sequence length="187" mass="20436">MSARDRRRVQAAAIQRAVKELTVGLADQGDAAQAYNAANAGESGAAVVRTVADAVRDAAANVRPQGGDARPARPANIPEVMAAGWAQFAGEWRAVYAEMVADDFGQEHGDVQLVAYSERVRAWQDKLRPYLHATAEVRPYDVPPEVPWGRVVAVGVPLLGAGWLALKLASRRRDDDERDEDRRRGRR</sequence>
<proteinExistence type="predicted"/>
<protein>
    <submittedName>
        <fullName evidence="1">Uncharacterized protein</fullName>
    </submittedName>
</protein>